<evidence type="ECO:0000313" key="1">
    <source>
        <dbReference type="EMBL" id="KAI9454955.1"/>
    </source>
</evidence>
<sequence length="307" mass="32701">MDGSLTDSIAAIEVARGNVAREIGEDPAREIAATHGKCSIDNRARFKPHLRPHEPCPAVEEFERSLLFSVDAHRRACASAGPMPSLRPSDTDAVTGTNSSSGPCSRMSSLVPSVGVSTERLLARPHAELADADADADELADALSPAPEGRSRAWGLEADGVDGAVRILPGVKALLESIPTGRYAIATSGTRTHAHGRLARVDIIPPNVTITVDDRRLCSGEPALEPFLLAAERLGYSASRCVVFEDSPSGIRAGVAAGAIVIAACTRHSREQIEQCGAHLIVENWEDVRCEEMETEDGTRLMFTVEH</sequence>
<comment type="caution">
    <text evidence="1">The sequence shown here is derived from an EMBL/GenBank/DDBJ whole genome shotgun (WGS) entry which is preliminary data.</text>
</comment>
<reference evidence="1" key="1">
    <citation type="submission" date="2021-03" db="EMBL/GenBank/DDBJ databases">
        <title>Evolutionary priming and transition to the ectomycorrhizal habit in an iconic lineage of mushroom-forming fungi: is preadaptation a requirement?</title>
        <authorList>
            <consortium name="DOE Joint Genome Institute"/>
            <person name="Looney B.P."/>
            <person name="Miyauchi S."/>
            <person name="Morin E."/>
            <person name="Drula E."/>
            <person name="Courty P.E."/>
            <person name="Chicoki N."/>
            <person name="Fauchery L."/>
            <person name="Kohler A."/>
            <person name="Kuo A."/>
            <person name="LaButti K."/>
            <person name="Pangilinan J."/>
            <person name="Lipzen A."/>
            <person name="Riley R."/>
            <person name="Andreopoulos W."/>
            <person name="He G."/>
            <person name="Johnson J."/>
            <person name="Barry K.W."/>
            <person name="Grigoriev I.V."/>
            <person name="Nagy L."/>
            <person name="Hibbett D."/>
            <person name="Henrissat B."/>
            <person name="Matheny P.B."/>
            <person name="Labbe J."/>
            <person name="Martin A.F."/>
        </authorList>
    </citation>
    <scope>NUCLEOTIDE SEQUENCE</scope>
    <source>
        <strain evidence="1">BPL698</strain>
    </source>
</reference>
<proteinExistence type="predicted"/>
<keyword evidence="2" id="KW-1185">Reference proteome</keyword>
<organism evidence="1 2">
    <name type="scientific">Russula earlei</name>
    <dbReference type="NCBI Taxonomy" id="71964"/>
    <lineage>
        <taxon>Eukaryota</taxon>
        <taxon>Fungi</taxon>
        <taxon>Dikarya</taxon>
        <taxon>Basidiomycota</taxon>
        <taxon>Agaricomycotina</taxon>
        <taxon>Agaricomycetes</taxon>
        <taxon>Russulales</taxon>
        <taxon>Russulaceae</taxon>
        <taxon>Russula</taxon>
    </lineage>
</organism>
<dbReference type="EMBL" id="JAGFNK010000262">
    <property type="protein sequence ID" value="KAI9454955.1"/>
    <property type="molecule type" value="Genomic_DNA"/>
</dbReference>
<name>A0ACC0U069_9AGAM</name>
<gene>
    <name evidence="1" type="ORF">F5148DRAFT_413131</name>
</gene>
<accession>A0ACC0U069</accession>
<evidence type="ECO:0000313" key="2">
    <source>
        <dbReference type="Proteomes" id="UP001207468"/>
    </source>
</evidence>
<dbReference type="Proteomes" id="UP001207468">
    <property type="component" value="Unassembled WGS sequence"/>
</dbReference>
<protein>
    <submittedName>
        <fullName evidence="1">HAD-like domain-containing protein</fullName>
    </submittedName>
</protein>